<name>A0A830DRC5_9LAMI</name>
<protein>
    <submittedName>
        <fullName evidence="1">Uncharacterized protein</fullName>
    </submittedName>
</protein>
<dbReference type="EMBL" id="BMAC01003710">
    <property type="protein sequence ID" value="GFQ08232.1"/>
    <property type="molecule type" value="Genomic_DNA"/>
</dbReference>
<dbReference type="Proteomes" id="UP000653305">
    <property type="component" value="Unassembled WGS sequence"/>
</dbReference>
<sequence>MEEQCSPLSWAYYYQEEGVDELKQSLLFSTLELEAAVISAHEEISRKDDEILQLKGLLSKIIKERDEFQAKSQELVLEKQSGFQQIQILAHSSKQHLDTCPISSGTTSNEDASDCDDNNIVVATSPGCKDTLPLPVLDRIAPKKRLPEQGQFLQAVMEAGPLLQTLLLAGPLPRWQHPPPQLNSIDIPPVTITSPTTTKILNQESFIISPSANIRAMGNRDGSEFSPSSKYQKVCSPIIIDNQHLAP</sequence>
<dbReference type="PANTHER" id="PTHR33431">
    <property type="entry name" value="ENABLED-LIKE PROTEIN (DUF1635)"/>
    <property type="match status" value="1"/>
</dbReference>
<reference evidence="1" key="1">
    <citation type="submission" date="2020-07" db="EMBL/GenBank/DDBJ databases">
        <title>Ethylene signaling mediates host invasion by parasitic plants.</title>
        <authorList>
            <person name="Yoshida S."/>
        </authorList>
    </citation>
    <scope>NUCLEOTIDE SEQUENCE</scope>
    <source>
        <strain evidence="1">Okayama</strain>
    </source>
</reference>
<organism evidence="1 2">
    <name type="scientific">Phtheirospermum japonicum</name>
    <dbReference type="NCBI Taxonomy" id="374723"/>
    <lineage>
        <taxon>Eukaryota</taxon>
        <taxon>Viridiplantae</taxon>
        <taxon>Streptophyta</taxon>
        <taxon>Embryophyta</taxon>
        <taxon>Tracheophyta</taxon>
        <taxon>Spermatophyta</taxon>
        <taxon>Magnoliopsida</taxon>
        <taxon>eudicotyledons</taxon>
        <taxon>Gunneridae</taxon>
        <taxon>Pentapetalae</taxon>
        <taxon>asterids</taxon>
        <taxon>lamiids</taxon>
        <taxon>Lamiales</taxon>
        <taxon>Orobanchaceae</taxon>
        <taxon>Orobanchaceae incertae sedis</taxon>
        <taxon>Phtheirospermum</taxon>
    </lineage>
</organism>
<proteinExistence type="predicted"/>
<dbReference type="PANTHER" id="PTHR33431:SF2">
    <property type="entry name" value="CAMP-DEPENDENT PROTEIN KINASE CATALYTIC SUBUNIT-LIKE"/>
    <property type="match status" value="1"/>
</dbReference>
<evidence type="ECO:0000313" key="2">
    <source>
        <dbReference type="Proteomes" id="UP000653305"/>
    </source>
</evidence>
<comment type="caution">
    <text evidence="1">The sequence shown here is derived from an EMBL/GenBank/DDBJ whole genome shotgun (WGS) entry which is preliminary data.</text>
</comment>
<dbReference type="OrthoDB" id="1926156at2759"/>
<dbReference type="AlphaFoldDB" id="A0A830DRC5"/>
<gene>
    <name evidence="1" type="ORF">PHJA_002967200</name>
</gene>
<keyword evidence="2" id="KW-1185">Reference proteome</keyword>
<evidence type="ECO:0000313" key="1">
    <source>
        <dbReference type="EMBL" id="GFQ08232.1"/>
    </source>
</evidence>
<dbReference type="InterPro" id="IPR012862">
    <property type="entry name" value="DUF1635"/>
</dbReference>
<dbReference type="Pfam" id="PF07795">
    <property type="entry name" value="DUF1635"/>
    <property type="match status" value="1"/>
</dbReference>
<accession>A0A830DRC5</accession>